<comment type="similarity">
    <text evidence="2">Belongs to the SusD family.</text>
</comment>
<dbReference type="RefSeq" id="WP_346820787.1">
    <property type="nucleotide sequence ID" value="NZ_JBDKWZ010000004.1"/>
</dbReference>
<gene>
    <name evidence="9" type="ORF">AAG747_08795</name>
</gene>
<evidence type="ECO:0000256" key="5">
    <source>
        <dbReference type="ARBA" id="ARBA00023237"/>
    </source>
</evidence>
<keyword evidence="10" id="KW-1185">Reference proteome</keyword>
<evidence type="ECO:0000313" key="9">
    <source>
        <dbReference type="EMBL" id="MEN7548005.1"/>
    </source>
</evidence>
<dbReference type="Gene3D" id="1.25.40.390">
    <property type="match status" value="1"/>
</dbReference>
<dbReference type="SUPFAM" id="SSF48452">
    <property type="entry name" value="TPR-like"/>
    <property type="match status" value="1"/>
</dbReference>
<dbReference type="CDD" id="cd08977">
    <property type="entry name" value="SusD"/>
    <property type="match status" value="1"/>
</dbReference>
<protein>
    <submittedName>
        <fullName evidence="9">RagB/SusD family nutrient uptake outer membrane protein</fullName>
    </submittedName>
</protein>
<feature type="domain" description="SusD-like N-terminal" evidence="8">
    <location>
        <begin position="57"/>
        <end position="214"/>
    </location>
</feature>
<feature type="chain" id="PRO_5043757255" evidence="6">
    <location>
        <begin position="20"/>
        <end position="532"/>
    </location>
</feature>
<organism evidence="9 10">
    <name type="scientific">Rapidithrix thailandica</name>
    <dbReference type="NCBI Taxonomy" id="413964"/>
    <lineage>
        <taxon>Bacteria</taxon>
        <taxon>Pseudomonadati</taxon>
        <taxon>Bacteroidota</taxon>
        <taxon>Cytophagia</taxon>
        <taxon>Cytophagales</taxon>
        <taxon>Flammeovirgaceae</taxon>
        <taxon>Rapidithrix</taxon>
    </lineage>
</organism>
<dbReference type="InterPro" id="IPR012944">
    <property type="entry name" value="SusD_RagB_dom"/>
</dbReference>
<evidence type="ECO:0000259" key="8">
    <source>
        <dbReference type="Pfam" id="PF14322"/>
    </source>
</evidence>
<feature type="domain" description="RagB/SusD" evidence="7">
    <location>
        <begin position="253"/>
        <end position="532"/>
    </location>
</feature>
<dbReference type="EMBL" id="JBDKWZ010000004">
    <property type="protein sequence ID" value="MEN7548005.1"/>
    <property type="molecule type" value="Genomic_DNA"/>
</dbReference>
<evidence type="ECO:0000313" key="10">
    <source>
        <dbReference type="Proteomes" id="UP001403385"/>
    </source>
</evidence>
<reference evidence="9 10" key="1">
    <citation type="submission" date="2024-04" db="EMBL/GenBank/DDBJ databases">
        <title>Novel genus in family Flammeovirgaceae.</title>
        <authorList>
            <person name="Nguyen T.H."/>
            <person name="Vuong T.Q."/>
            <person name="Le H."/>
            <person name="Kim S.-G."/>
        </authorList>
    </citation>
    <scope>NUCLEOTIDE SEQUENCE [LARGE SCALE GENOMIC DNA]</scope>
    <source>
        <strain evidence="9 10">JCM 23209</strain>
    </source>
</reference>
<proteinExistence type="inferred from homology"/>
<keyword evidence="3 6" id="KW-0732">Signal</keyword>
<dbReference type="InterPro" id="IPR033985">
    <property type="entry name" value="SusD-like_N"/>
</dbReference>
<evidence type="ECO:0000256" key="1">
    <source>
        <dbReference type="ARBA" id="ARBA00004442"/>
    </source>
</evidence>
<evidence type="ECO:0000256" key="6">
    <source>
        <dbReference type="SAM" id="SignalP"/>
    </source>
</evidence>
<dbReference type="Pfam" id="PF07980">
    <property type="entry name" value="SusD_RagB"/>
    <property type="match status" value="1"/>
</dbReference>
<comment type="subcellular location">
    <subcellularLocation>
        <location evidence="1">Cell outer membrane</location>
    </subcellularLocation>
</comment>
<sequence length="532" mass="60255">MKCKFIYILLSLFLLSACQDDFLDRTPGDQISSEIFFTQEKDFLFALNAVYDALDGEALLWYESWTDNAKTNHSWNPGFYMARGSGDASDGFVASQWGRYFSAIQGANRIINNIDKPEHFDPDVKAEVLGQAKFLRAYFYHEVTMLFGNVPLLLESITPEEAKEVSKTSQTEILSFLARELSEAEAMLPVSYSDTEKGRATKGAALALKARILLFNHNYAEAAEAAEAVINLNTYELYPDYFKLFTSYEAEYSNENVFDAQYNGEDNVDNWITQNWAAQSGGGWSVTTPTRSLVDAYECTDGLPIDKSPLYDWENPYENRDPRLAMSILYPGREWLGGVYNTVPGATYPGKDVVNGDALGDGYGQEWNKTKTGYNWLKNLRLEDLGTDNVWDGAGNVYLIRYAEVLLTYAEAKIEAGSIDASVLEAINTVRDRAGMPAVTTTDQAALREIVRRERRVELAFEGLRLFDIRRWKVAEEVLNTKVFGIYYVNTESGERDSLFVEERSFNKERDYLWPIPQEEIDVSGIEQNPGW</sequence>
<evidence type="ECO:0000256" key="3">
    <source>
        <dbReference type="ARBA" id="ARBA00022729"/>
    </source>
</evidence>
<feature type="signal peptide" evidence="6">
    <location>
        <begin position="1"/>
        <end position="19"/>
    </location>
</feature>
<evidence type="ECO:0000256" key="4">
    <source>
        <dbReference type="ARBA" id="ARBA00023136"/>
    </source>
</evidence>
<dbReference type="AlphaFoldDB" id="A0AAW9RYC7"/>
<evidence type="ECO:0000256" key="2">
    <source>
        <dbReference type="ARBA" id="ARBA00006275"/>
    </source>
</evidence>
<evidence type="ECO:0000259" key="7">
    <source>
        <dbReference type="Pfam" id="PF07980"/>
    </source>
</evidence>
<name>A0AAW9RYC7_9BACT</name>
<keyword evidence="5" id="KW-0998">Cell outer membrane</keyword>
<accession>A0AAW9RYC7</accession>
<keyword evidence="4" id="KW-0472">Membrane</keyword>
<dbReference type="InterPro" id="IPR011990">
    <property type="entry name" value="TPR-like_helical_dom_sf"/>
</dbReference>
<dbReference type="Proteomes" id="UP001403385">
    <property type="component" value="Unassembled WGS sequence"/>
</dbReference>
<dbReference type="GO" id="GO:0009279">
    <property type="term" value="C:cell outer membrane"/>
    <property type="evidence" value="ECO:0007669"/>
    <property type="project" value="UniProtKB-SubCell"/>
</dbReference>
<dbReference type="Pfam" id="PF14322">
    <property type="entry name" value="SusD-like_3"/>
    <property type="match status" value="1"/>
</dbReference>
<comment type="caution">
    <text evidence="9">The sequence shown here is derived from an EMBL/GenBank/DDBJ whole genome shotgun (WGS) entry which is preliminary data.</text>
</comment>
<dbReference type="PROSITE" id="PS51257">
    <property type="entry name" value="PROKAR_LIPOPROTEIN"/>
    <property type="match status" value="1"/>
</dbReference>